<dbReference type="PATRIC" id="fig|1656095.3.peg.416"/>
<dbReference type="AlphaFoldDB" id="A0A0J8YFX9"/>
<evidence type="ECO:0000313" key="1">
    <source>
        <dbReference type="EMBL" id="KMV36419.1"/>
    </source>
</evidence>
<keyword evidence="2" id="KW-1185">Reference proteome</keyword>
<organism evidence="1 2">
    <name type="scientific">Franconibacter pulveris</name>
    <dbReference type="NCBI Taxonomy" id="435910"/>
    <lineage>
        <taxon>Bacteria</taxon>
        <taxon>Pseudomonadati</taxon>
        <taxon>Pseudomonadota</taxon>
        <taxon>Gammaproteobacteria</taxon>
        <taxon>Enterobacterales</taxon>
        <taxon>Enterobacteriaceae</taxon>
        <taxon>Franconibacter</taxon>
    </lineage>
</organism>
<dbReference type="EMBL" id="LFEJ01000003">
    <property type="protein sequence ID" value="KMV36419.1"/>
    <property type="molecule type" value="Genomic_DNA"/>
</dbReference>
<dbReference type="STRING" id="1121863.GCA_000621185_00772"/>
<evidence type="ECO:0000313" key="2">
    <source>
        <dbReference type="Proteomes" id="UP000037315"/>
    </source>
</evidence>
<dbReference type="Proteomes" id="UP000037315">
    <property type="component" value="Unassembled WGS sequence"/>
</dbReference>
<comment type="caution">
    <text evidence="1">The sequence shown here is derived from an EMBL/GenBank/DDBJ whole genome shotgun (WGS) entry which is preliminary data.</text>
</comment>
<reference evidence="1 2" key="1">
    <citation type="submission" date="2015-06" db="EMBL/GenBank/DDBJ databases">
        <title>Genome sequencing of Cronobacter sp. strain DJ34 isolated from petroleum contaminated sludge of Duliajan Oil Fields, Assam, India.</title>
        <authorList>
            <person name="Pal S."/>
            <person name="Banerjee T.D."/>
            <person name="Roy A."/>
            <person name="Sar P."/>
            <person name="Kazy S.K."/>
        </authorList>
    </citation>
    <scope>NUCLEOTIDE SEQUENCE [LARGE SCALE GENOMIC DNA]</scope>
    <source>
        <strain evidence="1 2">DJ34</strain>
    </source>
</reference>
<dbReference type="SUPFAM" id="SSF143968">
    <property type="entry name" value="UbiD C-terminal domain-like"/>
    <property type="match status" value="1"/>
</dbReference>
<gene>
    <name evidence="1" type="ORF">ACH50_03145</name>
</gene>
<protein>
    <submittedName>
        <fullName evidence="1">Uncharacterized protein</fullName>
    </submittedName>
</protein>
<proteinExistence type="predicted"/>
<accession>A0A0J8YFX9</accession>
<sequence length="100" mass="11357">MTASERVINHALLALFRAVQRIEPGHIFKAHRVGVRGHQLDPSQMPDYSPFIRGQGITCKTIFDCTVPWALKSRFERAPFADVDPRPFAPDYLAKRAKKP</sequence>
<name>A0A0J8YFX9_9ENTR</name>